<reference evidence="3" key="1">
    <citation type="submission" date="2016-10" db="EMBL/GenBank/DDBJ databases">
        <authorList>
            <person name="Varghese N."/>
            <person name="Submissions S."/>
        </authorList>
    </citation>
    <scope>NUCLEOTIDE SEQUENCE [LARGE SCALE GENOMIC DNA]</scope>
    <source>
        <strain evidence="3">CGMCC 1.3431</strain>
    </source>
</reference>
<dbReference type="InterPro" id="IPR002575">
    <property type="entry name" value="Aminoglycoside_PTrfase"/>
</dbReference>
<feature type="domain" description="Aminoglycoside phosphotransferase" evidence="1">
    <location>
        <begin position="24"/>
        <end position="284"/>
    </location>
</feature>
<evidence type="ECO:0000313" key="2">
    <source>
        <dbReference type="EMBL" id="SCW55900.1"/>
    </source>
</evidence>
<dbReference type="SUPFAM" id="SSF56112">
    <property type="entry name" value="Protein kinase-like (PK-like)"/>
    <property type="match status" value="1"/>
</dbReference>
<dbReference type="AlphaFoldDB" id="A0A1G4RGH9"/>
<protein>
    <recommendedName>
        <fullName evidence="1">Aminoglycoside phosphotransferase domain-containing protein</fullName>
    </recommendedName>
</protein>
<proteinExistence type="predicted"/>
<keyword evidence="3" id="KW-1185">Reference proteome</keyword>
<dbReference type="RefSeq" id="WP_090646879.1">
    <property type="nucleotide sequence ID" value="NZ_CBCRYE010000004.1"/>
</dbReference>
<dbReference type="Pfam" id="PF01636">
    <property type="entry name" value="APH"/>
    <property type="match status" value="1"/>
</dbReference>
<dbReference type="NCBIfam" id="NF045698">
    <property type="entry name" value="MurGlcNAcKinAmgK"/>
    <property type="match status" value="1"/>
</dbReference>
<dbReference type="Gene3D" id="3.90.1200.10">
    <property type="match status" value="1"/>
</dbReference>
<dbReference type="Gene3D" id="3.30.200.20">
    <property type="entry name" value="Phosphorylase Kinase, domain 1"/>
    <property type="match status" value="1"/>
</dbReference>
<evidence type="ECO:0000313" key="3">
    <source>
        <dbReference type="Proteomes" id="UP000199150"/>
    </source>
</evidence>
<evidence type="ECO:0000259" key="1">
    <source>
        <dbReference type="Pfam" id="PF01636"/>
    </source>
</evidence>
<gene>
    <name evidence="2" type="ORF">SAMN02927928_1900</name>
</gene>
<dbReference type="InterPro" id="IPR011009">
    <property type="entry name" value="Kinase-like_dom_sf"/>
</dbReference>
<name>A0A1G4RGH9_9CAUL</name>
<organism evidence="2 3">
    <name type="scientific">Asticcacaulis taihuensis</name>
    <dbReference type="NCBI Taxonomy" id="260084"/>
    <lineage>
        <taxon>Bacteria</taxon>
        <taxon>Pseudomonadati</taxon>
        <taxon>Pseudomonadota</taxon>
        <taxon>Alphaproteobacteria</taxon>
        <taxon>Caulobacterales</taxon>
        <taxon>Caulobacteraceae</taxon>
        <taxon>Asticcacaulis</taxon>
    </lineage>
</organism>
<accession>A0A1G4RGH9</accession>
<dbReference type="EMBL" id="FMTS01000002">
    <property type="protein sequence ID" value="SCW55900.1"/>
    <property type="molecule type" value="Genomic_DNA"/>
</dbReference>
<dbReference type="OrthoDB" id="9809275at2"/>
<dbReference type="STRING" id="260084.SAMN02927928_1900"/>
<dbReference type="Proteomes" id="UP000199150">
    <property type="component" value="Unassembled WGS sequence"/>
</dbReference>
<sequence>MSNREALKQNFLTSHGFADAERHALPGDASTRRYERLACPDGRRFMLMDQPPNDALPCAPADTPDERYAKGYFALARLSGGRLEAFVAVAQYLRAQGLSAPEIIAADTANGLLISEDLGDSLFVSLIEKGEAAAPLYLAAIEVQAKLHETAPPDILAGGWPLLVYDDLALKTGADVFTEWYPQYDRSIALTAQALTEWEFLWAPRRQRAEAGASVFIHRDFHAENLIWLPEREGVARVGLIDFQDALRAHPAWDLLSLLQDARRDVSPALEAQCLDHYFALRPQVDRADFMRDYTALATLNAARILGVFSRLVTRDNKPKYEAFIPRTWGHLKRNLATKGMEDLRSWFLRNGFGDRLT</sequence>